<dbReference type="STRING" id="418495.SAMN05216215_104447"/>
<dbReference type="Gene3D" id="3.40.50.150">
    <property type="entry name" value="Vaccinia Virus protein VP39"/>
    <property type="match status" value="1"/>
</dbReference>
<dbReference type="AlphaFoldDB" id="A0A1H3PXB5"/>
<evidence type="ECO:0000313" key="2">
    <source>
        <dbReference type="Proteomes" id="UP000199529"/>
    </source>
</evidence>
<dbReference type="Proteomes" id="UP000199529">
    <property type="component" value="Unassembled WGS sequence"/>
</dbReference>
<sequence length="87" mass="9683">MDLSLAELVELTEGCGFRMLRLATAGTDEWDGFESRWCGALEKWLLTNPTAAGRDEVRALADERCTRRLRGYRGLVGFAYLVLTPGS</sequence>
<name>A0A1H3PXB5_9PSEU</name>
<dbReference type="InterPro" id="IPR029063">
    <property type="entry name" value="SAM-dependent_MTases_sf"/>
</dbReference>
<gene>
    <name evidence="1" type="ORF">SAMN05216215_104447</name>
</gene>
<dbReference type="EMBL" id="FNOK01000044">
    <property type="protein sequence ID" value="SDZ05561.1"/>
    <property type="molecule type" value="Genomic_DNA"/>
</dbReference>
<organism evidence="1 2">
    <name type="scientific">Saccharopolyspora shandongensis</name>
    <dbReference type="NCBI Taxonomy" id="418495"/>
    <lineage>
        <taxon>Bacteria</taxon>
        <taxon>Bacillati</taxon>
        <taxon>Actinomycetota</taxon>
        <taxon>Actinomycetes</taxon>
        <taxon>Pseudonocardiales</taxon>
        <taxon>Pseudonocardiaceae</taxon>
        <taxon>Saccharopolyspora</taxon>
    </lineage>
</organism>
<protein>
    <recommendedName>
        <fullName evidence="3">Methyltransferase domain-containing protein</fullName>
    </recommendedName>
</protein>
<evidence type="ECO:0000313" key="1">
    <source>
        <dbReference type="EMBL" id="SDZ05561.1"/>
    </source>
</evidence>
<keyword evidence="2" id="KW-1185">Reference proteome</keyword>
<proteinExistence type="predicted"/>
<reference evidence="2" key="1">
    <citation type="submission" date="2016-10" db="EMBL/GenBank/DDBJ databases">
        <authorList>
            <person name="Varghese N."/>
            <person name="Submissions S."/>
        </authorList>
    </citation>
    <scope>NUCLEOTIDE SEQUENCE [LARGE SCALE GENOMIC DNA]</scope>
    <source>
        <strain evidence="2">CGMCC 4.3530</strain>
    </source>
</reference>
<accession>A0A1H3PXB5</accession>
<evidence type="ECO:0008006" key="3">
    <source>
        <dbReference type="Google" id="ProtNLM"/>
    </source>
</evidence>